<evidence type="ECO:0000256" key="7">
    <source>
        <dbReference type="ARBA" id="ARBA00023098"/>
    </source>
</evidence>
<feature type="region of interest" description="Disordered" evidence="11">
    <location>
        <begin position="260"/>
        <end position="290"/>
    </location>
</feature>
<comment type="catalytic activity">
    <reaction evidence="10">
        <text>a very-long-chain acyl-CoA + malonyl-CoA + H(+) = a very-long-chain 3-oxoacyl-CoA + CO2 + CoA</text>
        <dbReference type="Rhea" id="RHEA:32727"/>
        <dbReference type="ChEBI" id="CHEBI:15378"/>
        <dbReference type="ChEBI" id="CHEBI:16526"/>
        <dbReference type="ChEBI" id="CHEBI:57287"/>
        <dbReference type="ChEBI" id="CHEBI:57384"/>
        <dbReference type="ChEBI" id="CHEBI:90725"/>
        <dbReference type="ChEBI" id="CHEBI:90736"/>
        <dbReference type="EC" id="2.3.1.199"/>
    </reaction>
</comment>
<dbReference type="InterPro" id="IPR030457">
    <property type="entry name" value="ELO_CS"/>
</dbReference>
<dbReference type="PANTHER" id="PTHR11157:SF166">
    <property type="entry name" value="ELONGATION OF VERY LONG CHAIN FATTY ACIDS PROTEIN"/>
    <property type="match status" value="1"/>
</dbReference>
<evidence type="ECO:0000256" key="1">
    <source>
        <dbReference type="ARBA" id="ARBA00004141"/>
    </source>
</evidence>
<evidence type="ECO:0000256" key="6">
    <source>
        <dbReference type="ARBA" id="ARBA00022989"/>
    </source>
</evidence>
<dbReference type="Pfam" id="PF01151">
    <property type="entry name" value="ELO"/>
    <property type="match status" value="1"/>
</dbReference>
<dbReference type="GO" id="GO:0042761">
    <property type="term" value="P:very long-chain fatty acid biosynthetic process"/>
    <property type="evidence" value="ECO:0007669"/>
    <property type="project" value="TreeGrafter"/>
</dbReference>
<evidence type="ECO:0000313" key="13">
    <source>
        <dbReference type="Proteomes" id="UP000076420"/>
    </source>
</evidence>
<dbReference type="VEuPathDB" id="VectorBase:BGLAX_036764"/>
<proteinExistence type="inferred from homology"/>
<keyword evidence="9 10" id="KW-0275">Fatty acid biosynthesis</keyword>
<keyword evidence="3 10" id="KW-0808">Transferase</keyword>
<organism evidence="12 13">
    <name type="scientific">Biomphalaria glabrata</name>
    <name type="common">Bloodfluke planorb</name>
    <name type="synonym">Freshwater snail</name>
    <dbReference type="NCBI Taxonomy" id="6526"/>
    <lineage>
        <taxon>Eukaryota</taxon>
        <taxon>Metazoa</taxon>
        <taxon>Spiralia</taxon>
        <taxon>Lophotrochozoa</taxon>
        <taxon>Mollusca</taxon>
        <taxon>Gastropoda</taxon>
        <taxon>Heterobranchia</taxon>
        <taxon>Euthyneura</taxon>
        <taxon>Panpulmonata</taxon>
        <taxon>Hygrophila</taxon>
        <taxon>Lymnaeoidea</taxon>
        <taxon>Planorbidae</taxon>
        <taxon>Biomphalaria</taxon>
    </lineage>
</organism>
<keyword evidence="5 10" id="KW-0276">Fatty acid metabolism</keyword>
<keyword evidence="4 10" id="KW-0812">Transmembrane</keyword>
<dbReference type="GO" id="GO:0034625">
    <property type="term" value="P:fatty acid elongation, monounsaturated fatty acid"/>
    <property type="evidence" value="ECO:0007669"/>
    <property type="project" value="TreeGrafter"/>
</dbReference>
<keyword evidence="2 10" id="KW-0444">Lipid biosynthesis</keyword>
<dbReference type="STRING" id="6526.A0A2C9JPQ7"/>
<dbReference type="EC" id="2.3.1.199" evidence="10"/>
<feature type="transmembrane region" description="Helical" evidence="10">
    <location>
        <begin position="142"/>
        <end position="159"/>
    </location>
</feature>
<evidence type="ECO:0000256" key="9">
    <source>
        <dbReference type="ARBA" id="ARBA00023160"/>
    </source>
</evidence>
<keyword evidence="8 10" id="KW-0472">Membrane</keyword>
<dbReference type="RefSeq" id="XP_013076488.2">
    <property type="nucleotide sequence ID" value="XM_013221034.2"/>
</dbReference>
<evidence type="ECO:0000313" key="12">
    <source>
        <dbReference type="EnsemblMetazoa" id="BGLB005952-PB"/>
    </source>
</evidence>
<feature type="transmembrane region" description="Helical" evidence="10">
    <location>
        <begin position="112"/>
        <end position="130"/>
    </location>
</feature>
<gene>
    <name evidence="12" type="primary">106062719</name>
</gene>
<dbReference type="GO" id="GO:0034626">
    <property type="term" value="P:fatty acid elongation, polyunsaturated fatty acid"/>
    <property type="evidence" value="ECO:0007669"/>
    <property type="project" value="TreeGrafter"/>
</dbReference>
<dbReference type="PROSITE" id="PS01188">
    <property type="entry name" value="ELO"/>
    <property type="match status" value="1"/>
</dbReference>
<feature type="transmembrane region" description="Helical" evidence="10">
    <location>
        <begin position="55"/>
        <end position="77"/>
    </location>
</feature>
<protein>
    <recommendedName>
        <fullName evidence="10">Elongation of very long chain fatty acids protein</fullName>
        <ecNumber evidence="10">2.3.1.199</ecNumber>
    </recommendedName>
    <alternativeName>
        <fullName evidence="10">Very-long-chain 3-oxoacyl-CoA synthase</fullName>
    </alternativeName>
</protein>
<name>A0A2C9JPQ7_BIOGL</name>
<dbReference type="OrthoDB" id="434092at2759"/>
<feature type="transmembrane region" description="Helical" evidence="10">
    <location>
        <begin position="230"/>
        <end position="250"/>
    </location>
</feature>
<evidence type="ECO:0000256" key="10">
    <source>
        <dbReference type="RuleBase" id="RU361115"/>
    </source>
</evidence>
<dbReference type="VEuPathDB" id="VectorBase:BGLB005952"/>
<dbReference type="GO" id="GO:0009922">
    <property type="term" value="F:fatty acid elongase activity"/>
    <property type="evidence" value="ECO:0007669"/>
    <property type="project" value="UniProtKB-EC"/>
</dbReference>
<dbReference type="AlphaFoldDB" id="A0A2C9JPQ7"/>
<evidence type="ECO:0000256" key="5">
    <source>
        <dbReference type="ARBA" id="ARBA00022832"/>
    </source>
</evidence>
<dbReference type="Proteomes" id="UP000076420">
    <property type="component" value="Unassembled WGS sequence"/>
</dbReference>
<sequence>MVLYSNFSEFVTNRIDHRVSGWLLMSSPVPTLLIITAYLVFVFQGQKMMKQHQPWDLRSLIVVYNFFLVILSAFMVYEFMMSSWTVPGFSLACQRMDYSYDPNSIRLAGACWWFYFSKLIELMDTVFFVLRKKNSQISFLHVYHHSTMPFLWWLGVRFVGGGEAYFSPTINSMIHVLMYLYYMLSAMGPSMQPYLWWKKYMTRLQLAQFWLVLCKTVCAIYINCGYPLEYQYFLVFYMMSHIVLFSNFYFKTYQDKGKLSVEETPSDNNNRSKPIGLSPQEINDSVRQRK</sequence>
<dbReference type="InterPro" id="IPR002076">
    <property type="entry name" value="ELO_fam"/>
</dbReference>
<comment type="similarity">
    <text evidence="10">Belongs to the ELO family.</text>
</comment>
<dbReference type="EnsemblMetazoa" id="BGLB005952-RB">
    <property type="protein sequence ID" value="BGLB005952-PB"/>
    <property type="gene ID" value="BGLB005952"/>
</dbReference>
<evidence type="ECO:0000256" key="11">
    <source>
        <dbReference type="SAM" id="MobiDB-lite"/>
    </source>
</evidence>
<dbReference type="KEGG" id="bgt:106062719"/>
<reference evidence="12" key="1">
    <citation type="submission" date="2020-05" db="UniProtKB">
        <authorList>
            <consortium name="EnsemblMetazoa"/>
        </authorList>
    </citation>
    <scope>IDENTIFICATION</scope>
    <source>
        <strain evidence="12">BB02</strain>
    </source>
</reference>
<keyword evidence="7 10" id="KW-0443">Lipid metabolism</keyword>
<feature type="transmembrane region" description="Helical" evidence="10">
    <location>
        <begin position="204"/>
        <end position="224"/>
    </location>
</feature>
<keyword evidence="6 10" id="KW-1133">Transmembrane helix</keyword>
<accession>A0A2C9JPQ7</accession>
<feature type="transmembrane region" description="Helical" evidence="10">
    <location>
        <begin position="20"/>
        <end position="43"/>
    </location>
</feature>
<dbReference type="GO" id="GO:0030148">
    <property type="term" value="P:sphingolipid biosynthetic process"/>
    <property type="evidence" value="ECO:0007669"/>
    <property type="project" value="TreeGrafter"/>
</dbReference>
<evidence type="ECO:0000256" key="3">
    <source>
        <dbReference type="ARBA" id="ARBA00022679"/>
    </source>
</evidence>
<evidence type="ECO:0000256" key="4">
    <source>
        <dbReference type="ARBA" id="ARBA00022692"/>
    </source>
</evidence>
<comment type="subcellular location">
    <subcellularLocation>
        <location evidence="1">Membrane</location>
        <topology evidence="1">Multi-pass membrane protein</topology>
    </subcellularLocation>
</comment>
<evidence type="ECO:0000256" key="8">
    <source>
        <dbReference type="ARBA" id="ARBA00023136"/>
    </source>
</evidence>
<dbReference type="GO" id="GO:0005789">
    <property type="term" value="C:endoplasmic reticulum membrane"/>
    <property type="evidence" value="ECO:0007669"/>
    <property type="project" value="TreeGrafter"/>
</dbReference>
<dbReference type="GO" id="GO:0019367">
    <property type="term" value="P:fatty acid elongation, saturated fatty acid"/>
    <property type="evidence" value="ECO:0007669"/>
    <property type="project" value="TreeGrafter"/>
</dbReference>
<dbReference type="PANTHER" id="PTHR11157">
    <property type="entry name" value="FATTY ACID ACYL TRANSFERASE-RELATED"/>
    <property type="match status" value="1"/>
</dbReference>
<evidence type="ECO:0000256" key="2">
    <source>
        <dbReference type="ARBA" id="ARBA00022516"/>
    </source>
</evidence>